<proteinExistence type="inferred from homology"/>
<comment type="cofactor">
    <cofactor evidence="1 4">
        <name>FAD</name>
        <dbReference type="ChEBI" id="CHEBI:57692"/>
    </cofactor>
</comment>
<protein>
    <recommendedName>
        <fullName evidence="4">Amine oxidase</fullName>
        <ecNumber evidence="4">1.4.3.-</ecNumber>
    </recommendedName>
</protein>
<reference evidence="7" key="1">
    <citation type="journal article" date="2023" name="PLoS Negl. Trop. Dis.">
        <title>A genome sequence for Biomphalaria pfeifferi, the major vector snail for the human-infecting parasite Schistosoma mansoni.</title>
        <authorList>
            <person name="Bu L."/>
            <person name="Lu L."/>
            <person name="Laidemitt M.R."/>
            <person name="Zhang S.M."/>
            <person name="Mutuku M."/>
            <person name="Mkoji G."/>
            <person name="Steinauer M."/>
            <person name="Loker E.S."/>
        </authorList>
    </citation>
    <scope>NUCLEOTIDE SEQUENCE</scope>
    <source>
        <strain evidence="7">KasaAsao</strain>
    </source>
</reference>
<dbReference type="InterPro" id="IPR001613">
    <property type="entry name" value="Flavin_amine_oxidase"/>
</dbReference>
<feature type="compositionally biased region" description="Basic and acidic residues" evidence="5">
    <location>
        <begin position="558"/>
        <end position="577"/>
    </location>
</feature>
<evidence type="ECO:0000256" key="3">
    <source>
        <dbReference type="PIRSR" id="PIRSR601613-1"/>
    </source>
</evidence>
<evidence type="ECO:0000256" key="4">
    <source>
        <dbReference type="RuleBase" id="RU362067"/>
    </source>
</evidence>
<dbReference type="Proteomes" id="UP001233172">
    <property type="component" value="Unassembled WGS sequence"/>
</dbReference>
<keyword evidence="2 4" id="KW-0560">Oxidoreductase</keyword>
<dbReference type="SUPFAM" id="SSF54373">
    <property type="entry name" value="FAD-linked reductases, C-terminal domain"/>
    <property type="match status" value="1"/>
</dbReference>
<evidence type="ECO:0000256" key="2">
    <source>
        <dbReference type="ARBA" id="ARBA00023002"/>
    </source>
</evidence>
<feature type="region of interest" description="Disordered" evidence="5">
    <location>
        <begin position="525"/>
        <end position="589"/>
    </location>
</feature>
<evidence type="ECO:0000313" key="8">
    <source>
        <dbReference type="Proteomes" id="UP001233172"/>
    </source>
</evidence>
<evidence type="ECO:0000256" key="5">
    <source>
        <dbReference type="SAM" id="MobiDB-lite"/>
    </source>
</evidence>
<keyword evidence="8" id="KW-1185">Reference proteome</keyword>
<sequence>MEVPLFFVNLLNCEFLNITKCIQMHSNGIGYVCVVFILCNLPLVVFGKEKTKGKHKNVADNMETLPKEEQTEYFTIQKEVVVIGSGIAGLAAARRVASDQSNFSVAVYEARRDRFGGRVWTDKFEDKNARGLAVDLGGSGLNVVSKNNPLIELAESFDLKSISLDSLQFIVPWEQKVYSRDDLSEITNKAFQILGKALNESKSMKLDVSVKDAVDEVLKAEQLVERPEAYFVRCLPSYILGDYSMHQYKPGHLDIGYEKVLLDGMGELVDRLLSGSPDEAPLHLYLNKAARQIKVDKKRHKVLVRFQDGSQVSADRLVVAVPSSVIRDGDLLFEPPLPKHYHLAIKEIGMSAGDKIIVQFEHAFWSNDYGVFIRAVKEKVEIGQLQTWINIKRLAGINTLASFLTGDAAVRFEKLTEENAKQLVLDVLIEMFGEEKVLTGGKIVKFQRSKWVADEFSKGASTYPKVGSDPALWDTFAQPLCPYIYFAGEHTLFDGHGSLHGAYNSGIRAGDQILTGLCEKQRKENERLKAEEKKKKKEANETDSVEEEDTDEEDEEISDKKRSKKDEGEKKKVQKDKNKIKKDKKKDEL</sequence>
<dbReference type="Gene3D" id="3.50.50.60">
    <property type="entry name" value="FAD/NAD(P)-binding domain"/>
    <property type="match status" value="1"/>
</dbReference>
<feature type="compositionally biased region" description="Basic residues" evidence="5">
    <location>
        <begin position="578"/>
        <end position="589"/>
    </location>
</feature>
<reference evidence="7" key="2">
    <citation type="submission" date="2023-04" db="EMBL/GenBank/DDBJ databases">
        <authorList>
            <person name="Bu L."/>
            <person name="Lu L."/>
            <person name="Laidemitt M.R."/>
            <person name="Zhang S.M."/>
            <person name="Mutuku M."/>
            <person name="Mkoji G."/>
            <person name="Steinauer M."/>
            <person name="Loker E.S."/>
        </authorList>
    </citation>
    <scope>NUCLEOTIDE SEQUENCE</scope>
    <source>
        <strain evidence="7">KasaAsao</strain>
        <tissue evidence="7">Whole Snail</tissue>
    </source>
</reference>
<feature type="compositionally biased region" description="Acidic residues" evidence="5">
    <location>
        <begin position="541"/>
        <end position="557"/>
    </location>
</feature>
<gene>
    <name evidence="7" type="ORF">Bpfe_008214</name>
</gene>
<comment type="caution">
    <text evidence="7">The sequence shown here is derived from an EMBL/GenBank/DDBJ whole genome shotgun (WGS) entry which is preliminary data.</text>
</comment>
<accession>A0AAD8BYL2</accession>
<dbReference type="PANTHER" id="PTHR10742:SF410">
    <property type="entry name" value="LYSINE-SPECIFIC HISTONE DEMETHYLASE 2"/>
    <property type="match status" value="1"/>
</dbReference>
<keyword evidence="4" id="KW-0285">Flavoprotein</keyword>
<dbReference type="PRINTS" id="PR00757">
    <property type="entry name" value="AMINEOXDASEF"/>
</dbReference>
<keyword evidence="4" id="KW-0274">FAD</keyword>
<feature type="binding site" evidence="3">
    <location>
        <begin position="109"/>
        <end position="110"/>
    </location>
    <ligand>
        <name>FAD</name>
        <dbReference type="ChEBI" id="CHEBI:57692"/>
    </ligand>
</feature>
<organism evidence="7 8">
    <name type="scientific">Biomphalaria pfeifferi</name>
    <name type="common">Bloodfluke planorb</name>
    <name type="synonym">Freshwater snail</name>
    <dbReference type="NCBI Taxonomy" id="112525"/>
    <lineage>
        <taxon>Eukaryota</taxon>
        <taxon>Metazoa</taxon>
        <taxon>Spiralia</taxon>
        <taxon>Lophotrochozoa</taxon>
        <taxon>Mollusca</taxon>
        <taxon>Gastropoda</taxon>
        <taxon>Heterobranchia</taxon>
        <taxon>Euthyneura</taxon>
        <taxon>Panpulmonata</taxon>
        <taxon>Hygrophila</taxon>
        <taxon>Lymnaeoidea</taxon>
        <taxon>Planorbidae</taxon>
        <taxon>Biomphalaria</taxon>
    </lineage>
</organism>
<name>A0AAD8BYL2_BIOPF</name>
<dbReference type="SUPFAM" id="SSF51905">
    <property type="entry name" value="FAD/NAD(P)-binding domain"/>
    <property type="match status" value="1"/>
</dbReference>
<dbReference type="PANTHER" id="PTHR10742">
    <property type="entry name" value="FLAVIN MONOAMINE OXIDASE"/>
    <property type="match status" value="1"/>
</dbReference>
<dbReference type="EC" id="1.4.3.-" evidence="4"/>
<dbReference type="InterPro" id="IPR050281">
    <property type="entry name" value="Flavin_monoamine_oxidase"/>
</dbReference>
<dbReference type="EMBL" id="JASAOG010000025">
    <property type="protein sequence ID" value="KAK0062543.1"/>
    <property type="molecule type" value="Genomic_DNA"/>
</dbReference>
<feature type="domain" description="Amine oxidase" evidence="6">
    <location>
        <begin position="87"/>
        <end position="514"/>
    </location>
</feature>
<evidence type="ECO:0000256" key="1">
    <source>
        <dbReference type="ARBA" id="ARBA00001974"/>
    </source>
</evidence>
<evidence type="ECO:0000313" key="7">
    <source>
        <dbReference type="EMBL" id="KAK0062543.1"/>
    </source>
</evidence>
<feature type="binding site" evidence="3">
    <location>
        <position position="403"/>
    </location>
    <ligand>
        <name>substrate</name>
    </ligand>
</feature>
<dbReference type="InterPro" id="IPR002937">
    <property type="entry name" value="Amino_oxidase"/>
</dbReference>
<dbReference type="Gene3D" id="3.90.660.10">
    <property type="match status" value="1"/>
</dbReference>
<dbReference type="Pfam" id="PF01593">
    <property type="entry name" value="Amino_oxidase"/>
    <property type="match status" value="1"/>
</dbReference>
<evidence type="ECO:0000259" key="6">
    <source>
        <dbReference type="Pfam" id="PF01593"/>
    </source>
</evidence>
<dbReference type="InterPro" id="IPR036188">
    <property type="entry name" value="FAD/NAD-bd_sf"/>
</dbReference>
<dbReference type="GO" id="GO:0008131">
    <property type="term" value="F:primary methylamine oxidase activity"/>
    <property type="evidence" value="ECO:0007669"/>
    <property type="project" value="UniProtKB-ARBA"/>
</dbReference>
<dbReference type="AlphaFoldDB" id="A0AAD8BYL2"/>
<comment type="similarity">
    <text evidence="4">Belongs to the flavin monoamine oxidase family.</text>
</comment>